<dbReference type="STRING" id="4538.I1QWA5"/>
<keyword evidence="2" id="KW-1185">Reference proteome</keyword>
<accession>I1QWA5</accession>
<name>I1QWA5_ORYGL</name>
<protein>
    <submittedName>
        <fullName evidence="1">Uncharacterized protein</fullName>
    </submittedName>
</protein>
<reference evidence="1" key="1">
    <citation type="submission" date="2015-06" db="UniProtKB">
        <authorList>
            <consortium name="EnsemblPlants"/>
        </authorList>
    </citation>
    <scope>IDENTIFICATION</scope>
</reference>
<proteinExistence type="predicted"/>
<dbReference type="Gramene" id="ORGLA10G0148800.1">
    <property type="protein sequence ID" value="ORGLA10G0148800.1"/>
    <property type="gene ID" value="ORGLA10G0148800"/>
</dbReference>
<dbReference type="HOGENOM" id="CLU_2310498_0_0_1"/>
<dbReference type="AlphaFoldDB" id="I1QWA5"/>
<organism evidence="1 2">
    <name type="scientific">Oryza glaberrima</name>
    <name type="common">African rice</name>
    <dbReference type="NCBI Taxonomy" id="4538"/>
    <lineage>
        <taxon>Eukaryota</taxon>
        <taxon>Viridiplantae</taxon>
        <taxon>Streptophyta</taxon>
        <taxon>Embryophyta</taxon>
        <taxon>Tracheophyta</taxon>
        <taxon>Spermatophyta</taxon>
        <taxon>Magnoliopsida</taxon>
        <taxon>Liliopsida</taxon>
        <taxon>Poales</taxon>
        <taxon>Poaceae</taxon>
        <taxon>BOP clade</taxon>
        <taxon>Oryzoideae</taxon>
        <taxon>Oryzeae</taxon>
        <taxon>Oryzinae</taxon>
        <taxon>Oryza</taxon>
    </lineage>
</organism>
<sequence length="100" mass="11262">MQVLAPDPPFSDEIFKERCLGSLSAHLQTLLKQTVHIFQEDLAIGKCAALRVRVFARDAAKACYMAVTSGNEKKDILSKAASFYLFFCSEFYIGIFMLKF</sequence>
<dbReference type="Proteomes" id="UP000007306">
    <property type="component" value="Chromosome 10"/>
</dbReference>
<evidence type="ECO:0000313" key="2">
    <source>
        <dbReference type="Proteomes" id="UP000007306"/>
    </source>
</evidence>
<dbReference type="EnsemblPlants" id="ORGLA10G0148800.1">
    <property type="protein sequence ID" value="ORGLA10G0148800.1"/>
    <property type="gene ID" value="ORGLA10G0148800"/>
</dbReference>
<evidence type="ECO:0000313" key="1">
    <source>
        <dbReference type="EnsemblPlants" id="ORGLA10G0148800.1"/>
    </source>
</evidence>
<reference evidence="1 2" key="2">
    <citation type="submission" date="2018-04" db="EMBL/GenBank/DDBJ databases">
        <title>OglaRS2 (Oryza glaberrima Reference Sequence Version 2).</title>
        <authorList>
            <person name="Zhang J."/>
            <person name="Kudrna D."/>
            <person name="Lee S."/>
            <person name="Talag J."/>
            <person name="Rajasekar S."/>
            <person name="Wing R.A."/>
        </authorList>
    </citation>
    <scope>NUCLEOTIDE SEQUENCE [LARGE SCALE GENOMIC DNA]</scope>
    <source>
        <strain evidence="1 2">cv. IRGC 96717</strain>
    </source>
</reference>